<evidence type="ECO:0000313" key="3">
    <source>
        <dbReference type="EMBL" id="KAF2194537.1"/>
    </source>
</evidence>
<feature type="region of interest" description="Disordered" evidence="1">
    <location>
        <begin position="173"/>
        <end position="192"/>
    </location>
</feature>
<dbReference type="Proteomes" id="UP000800200">
    <property type="component" value="Unassembled WGS sequence"/>
</dbReference>
<keyword evidence="2" id="KW-0472">Membrane</keyword>
<accession>A0A6A6EQS1</accession>
<organism evidence="3 4">
    <name type="scientific">Zopfia rhizophila CBS 207.26</name>
    <dbReference type="NCBI Taxonomy" id="1314779"/>
    <lineage>
        <taxon>Eukaryota</taxon>
        <taxon>Fungi</taxon>
        <taxon>Dikarya</taxon>
        <taxon>Ascomycota</taxon>
        <taxon>Pezizomycotina</taxon>
        <taxon>Dothideomycetes</taxon>
        <taxon>Dothideomycetes incertae sedis</taxon>
        <taxon>Zopfiaceae</taxon>
        <taxon>Zopfia</taxon>
    </lineage>
</organism>
<keyword evidence="2" id="KW-1133">Transmembrane helix</keyword>
<evidence type="ECO:0000256" key="2">
    <source>
        <dbReference type="SAM" id="Phobius"/>
    </source>
</evidence>
<dbReference type="OrthoDB" id="361630at2759"/>
<feature type="compositionally biased region" description="Basic and acidic residues" evidence="1">
    <location>
        <begin position="148"/>
        <end position="159"/>
    </location>
</feature>
<keyword evidence="2" id="KW-0812">Transmembrane</keyword>
<evidence type="ECO:0000313" key="4">
    <source>
        <dbReference type="Proteomes" id="UP000800200"/>
    </source>
</evidence>
<name>A0A6A6EQS1_9PEZI</name>
<dbReference type="AlphaFoldDB" id="A0A6A6EQS1"/>
<dbReference type="EMBL" id="ML994611">
    <property type="protein sequence ID" value="KAF2194537.1"/>
    <property type="molecule type" value="Genomic_DNA"/>
</dbReference>
<feature type="transmembrane region" description="Helical" evidence="2">
    <location>
        <begin position="32"/>
        <end position="49"/>
    </location>
</feature>
<sequence>MVKIMADTLVLQMGIYGGSYCGYTKWIKSSHFILITVFLDSVLLFYIFAHDPVHVNLGQSIDFRAHTNYTELVLRIARSINPRATNRSCVAINEIDKQQADPDAVKLDLGRHGIEIEDFGGEVQVVCVSGAKRDCVSQPEAVAGTRSARADWGNREGDSSRASSACAGRAEMTLRNYDDEEGPAEARRERWS</sequence>
<feature type="region of interest" description="Disordered" evidence="1">
    <location>
        <begin position="143"/>
        <end position="167"/>
    </location>
</feature>
<gene>
    <name evidence="3" type="ORF">K469DRAFT_686555</name>
</gene>
<keyword evidence="4" id="KW-1185">Reference proteome</keyword>
<proteinExistence type="predicted"/>
<reference evidence="3" key="1">
    <citation type="journal article" date="2020" name="Stud. Mycol.">
        <title>101 Dothideomycetes genomes: a test case for predicting lifestyles and emergence of pathogens.</title>
        <authorList>
            <person name="Haridas S."/>
            <person name="Albert R."/>
            <person name="Binder M."/>
            <person name="Bloem J."/>
            <person name="Labutti K."/>
            <person name="Salamov A."/>
            <person name="Andreopoulos B."/>
            <person name="Baker S."/>
            <person name="Barry K."/>
            <person name="Bills G."/>
            <person name="Bluhm B."/>
            <person name="Cannon C."/>
            <person name="Castanera R."/>
            <person name="Culley D."/>
            <person name="Daum C."/>
            <person name="Ezra D."/>
            <person name="Gonzalez J."/>
            <person name="Henrissat B."/>
            <person name="Kuo A."/>
            <person name="Liang C."/>
            <person name="Lipzen A."/>
            <person name="Lutzoni F."/>
            <person name="Magnuson J."/>
            <person name="Mondo S."/>
            <person name="Nolan M."/>
            <person name="Ohm R."/>
            <person name="Pangilinan J."/>
            <person name="Park H.-J."/>
            <person name="Ramirez L."/>
            <person name="Alfaro M."/>
            <person name="Sun H."/>
            <person name="Tritt A."/>
            <person name="Yoshinaga Y."/>
            <person name="Zwiers L.-H."/>
            <person name="Turgeon B."/>
            <person name="Goodwin S."/>
            <person name="Spatafora J."/>
            <person name="Crous P."/>
            <person name="Grigoriev I."/>
        </authorList>
    </citation>
    <scope>NUCLEOTIDE SEQUENCE</scope>
    <source>
        <strain evidence="3">CBS 207.26</strain>
    </source>
</reference>
<protein>
    <submittedName>
        <fullName evidence="3">Uncharacterized protein</fullName>
    </submittedName>
</protein>
<evidence type="ECO:0000256" key="1">
    <source>
        <dbReference type="SAM" id="MobiDB-lite"/>
    </source>
</evidence>